<comment type="subcellular location">
    <subcellularLocation>
        <location evidence="2">Secreted</location>
    </subcellularLocation>
</comment>
<evidence type="ECO:0000256" key="6">
    <source>
        <dbReference type="ARBA" id="ARBA00022729"/>
    </source>
</evidence>
<dbReference type="InterPro" id="IPR045053">
    <property type="entry name" value="MAN-like"/>
</dbReference>
<organism evidence="12 13">
    <name type="scientific">Rhodotorula paludigena</name>
    <dbReference type="NCBI Taxonomy" id="86838"/>
    <lineage>
        <taxon>Eukaryota</taxon>
        <taxon>Fungi</taxon>
        <taxon>Dikarya</taxon>
        <taxon>Basidiomycota</taxon>
        <taxon>Pucciniomycotina</taxon>
        <taxon>Microbotryomycetes</taxon>
        <taxon>Sporidiobolales</taxon>
        <taxon>Sporidiobolaceae</taxon>
        <taxon>Rhodotorula</taxon>
    </lineage>
</organism>
<keyword evidence="8" id="KW-0326">Glycosidase</keyword>
<keyword evidence="13" id="KW-1185">Reference proteome</keyword>
<accession>A0AAV5GHK9</accession>
<feature type="region of interest" description="Disordered" evidence="9">
    <location>
        <begin position="422"/>
        <end position="445"/>
    </location>
</feature>
<feature type="domain" description="Glycoside hydrolase family 5" evidence="11">
    <location>
        <begin position="36"/>
        <end position="260"/>
    </location>
</feature>
<keyword evidence="5" id="KW-0964">Secreted</keyword>
<keyword evidence="10" id="KW-0812">Transmembrane</keyword>
<dbReference type="SUPFAM" id="SSF51445">
    <property type="entry name" value="(Trans)glycosidases"/>
    <property type="match status" value="1"/>
</dbReference>
<keyword evidence="6" id="KW-0732">Signal</keyword>
<dbReference type="EC" id="3.2.1.78" evidence="4"/>
<evidence type="ECO:0000256" key="5">
    <source>
        <dbReference type="ARBA" id="ARBA00022525"/>
    </source>
</evidence>
<evidence type="ECO:0000256" key="10">
    <source>
        <dbReference type="SAM" id="Phobius"/>
    </source>
</evidence>
<keyword evidence="10" id="KW-1133">Transmembrane helix</keyword>
<proteinExistence type="inferred from homology"/>
<dbReference type="Pfam" id="PF26410">
    <property type="entry name" value="GH5_mannosidase"/>
    <property type="match status" value="1"/>
</dbReference>
<evidence type="ECO:0000256" key="9">
    <source>
        <dbReference type="SAM" id="MobiDB-lite"/>
    </source>
</evidence>
<dbReference type="Gene3D" id="3.20.20.80">
    <property type="entry name" value="Glycosidases"/>
    <property type="match status" value="1"/>
</dbReference>
<evidence type="ECO:0000256" key="4">
    <source>
        <dbReference type="ARBA" id="ARBA00012706"/>
    </source>
</evidence>
<name>A0AAV5GHK9_9BASI</name>
<evidence type="ECO:0000313" key="13">
    <source>
        <dbReference type="Proteomes" id="UP001342314"/>
    </source>
</evidence>
<evidence type="ECO:0000256" key="7">
    <source>
        <dbReference type="ARBA" id="ARBA00022801"/>
    </source>
</evidence>
<dbReference type="AlphaFoldDB" id="A0AAV5GHK9"/>
<feature type="region of interest" description="Disordered" evidence="9">
    <location>
        <begin position="357"/>
        <end position="385"/>
    </location>
</feature>
<dbReference type="Proteomes" id="UP001342314">
    <property type="component" value="Unassembled WGS sequence"/>
</dbReference>
<dbReference type="InterPro" id="IPR001547">
    <property type="entry name" value="Glyco_hydro_5"/>
</dbReference>
<comment type="caution">
    <text evidence="12">The sequence shown here is derived from an EMBL/GenBank/DDBJ whole genome shotgun (WGS) entry which is preliminary data.</text>
</comment>
<evidence type="ECO:0000313" key="12">
    <source>
        <dbReference type="EMBL" id="GJN89919.1"/>
    </source>
</evidence>
<sequence length="612" mass="66237">MASATCLPTPTAASSTHYTLSAAAQLPTASTAAQDSFVTRNGSRLVLAGHDFKAVGPNIYWLGLDENVGPGPSYPGKGRVLEAMAIASAMGATTIRSQSLGISVGTGLSLENALGVFKPDGDPAWDAIDFAIFAARRYGLRVILPLTDQYDYYHGGIPTFLRWRNLSSTDFSPFYDLSSPVYSDFTLYIRTLLNHTSPYTNLTLAQDPTVLAFETGNELSGWTGRDYPPPVEWTTAIAQLLKELAPQTLVLSGTYGVREAELHIDEVDISDHFYPPSLHRLSRSSSRAASAQKPFLVGEYDWTNRYYLSWRWAWFILVLPALLAALLYAATPRRWWPVRTTVRGLLTCGGCRCGRARRRPRRGAKEAGEPEAQGDARPASVGSSTAMYPPVPARGVEEHTTLEEADADKSLYHTAEGSSASLPILGAVPSTDSTRPSPAPRRLSPASSWLSRPFNLYRVHLSVLFFVVLVPLLAPLLHTYLPSSFPSFLSRLSALERAPPPNTHAASSVGDLYWSLFGRDDACCAFVEHADGFTLHYPSAPGPGSDSAAAGRGSGDAVAQLTRHAWGVRGERPYWLAEGKSIDDVKGWRDLPVVACPQDGLRLANGTIVGGA</sequence>
<feature type="transmembrane region" description="Helical" evidence="10">
    <location>
        <begin position="459"/>
        <end position="481"/>
    </location>
</feature>
<evidence type="ECO:0000256" key="8">
    <source>
        <dbReference type="ARBA" id="ARBA00023295"/>
    </source>
</evidence>
<keyword evidence="10" id="KW-0472">Membrane</keyword>
<keyword evidence="7" id="KW-0378">Hydrolase</keyword>
<comment type="catalytic activity">
    <reaction evidence="1">
        <text>Random hydrolysis of (1-&gt;4)-beta-D-mannosidic linkages in mannans, galactomannans and glucomannans.</text>
        <dbReference type="EC" id="3.2.1.78"/>
    </reaction>
</comment>
<dbReference type="EMBL" id="BQKY01000005">
    <property type="protein sequence ID" value="GJN89919.1"/>
    <property type="molecule type" value="Genomic_DNA"/>
</dbReference>
<dbReference type="GO" id="GO:0005576">
    <property type="term" value="C:extracellular region"/>
    <property type="evidence" value="ECO:0007669"/>
    <property type="project" value="UniProtKB-SubCell"/>
</dbReference>
<evidence type="ECO:0000256" key="1">
    <source>
        <dbReference type="ARBA" id="ARBA00001678"/>
    </source>
</evidence>
<dbReference type="InterPro" id="IPR017853">
    <property type="entry name" value="GH"/>
</dbReference>
<dbReference type="PANTHER" id="PTHR31451">
    <property type="match status" value="1"/>
</dbReference>
<evidence type="ECO:0000259" key="11">
    <source>
        <dbReference type="Pfam" id="PF26410"/>
    </source>
</evidence>
<reference evidence="12 13" key="1">
    <citation type="submission" date="2021-12" db="EMBL/GenBank/DDBJ databases">
        <title>High titer production of polyol ester of fatty acids by Rhodotorula paludigena BS15 towards product separation-free biomass refinery.</title>
        <authorList>
            <person name="Mano J."/>
            <person name="Ono H."/>
            <person name="Tanaka T."/>
            <person name="Naito K."/>
            <person name="Sushida H."/>
            <person name="Ike M."/>
            <person name="Tokuyasu K."/>
            <person name="Kitaoka M."/>
        </authorList>
    </citation>
    <scope>NUCLEOTIDE SEQUENCE [LARGE SCALE GENOMIC DNA]</scope>
    <source>
        <strain evidence="12 13">BS15</strain>
    </source>
</reference>
<comment type="similarity">
    <text evidence="3">Belongs to the glycosyl hydrolase 5 (cellulase A) family.</text>
</comment>
<feature type="transmembrane region" description="Helical" evidence="10">
    <location>
        <begin position="312"/>
        <end position="330"/>
    </location>
</feature>
<evidence type="ECO:0000256" key="2">
    <source>
        <dbReference type="ARBA" id="ARBA00004613"/>
    </source>
</evidence>
<dbReference type="GO" id="GO:0016985">
    <property type="term" value="F:mannan endo-1,4-beta-mannosidase activity"/>
    <property type="evidence" value="ECO:0007669"/>
    <property type="project" value="UniProtKB-EC"/>
</dbReference>
<dbReference type="PANTHER" id="PTHR31451:SF39">
    <property type="entry name" value="MANNAN ENDO-1,4-BETA-MANNOSIDASE 1"/>
    <property type="match status" value="1"/>
</dbReference>
<evidence type="ECO:0000256" key="3">
    <source>
        <dbReference type="ARBA" id="ARBA00005641"/>
    </source>
</evidence>
<protein>
    <recommendedName>
        <fullName evidence="4">mannan endo-1,4-beta-mannosidase</fullName>
        <ecNumber evidence="4">3.2.1.78</ecNumber>
    </recommendedName>
</protein>
<gene>
    <name evidence="12" type="ORF">Rhopal_002908-T1</name>
</gene>